<reference evidence="3 4" key="1">
    <citation type="submission" date="2019-12" db="EMBL/GenBank/DDBJ databases">
        <title>Complete genome sequence of Mycolicibacterium xenopi str. JCM15661T.</title>
        <authorList>
            <person name="Yoshida M."/>
            <person name="Fukano H."/>
            <person name="Asakura T."/>
            <person name="Hoshino Y."/>
        </authorList>
    </citation>
    <scope>NUCLEOTIDE SEQUENCE [LARGE SCALE GENOMIC DNA]</scope>
    <source>
        <strain evidence="3 4">JCM 15661T</strain>
    </source>
</reference>
<feature type="domain" description="Transposase DDE" evidence="2">
    <location>
        <begin position="68"/>
        <end position="174"/>
    </location>
</feature>
<feature type="region of interest" description="Disordered" evidence="1">
    <location>
        <begin position="180"/>
        <end position="202"/>
    </location>
</feature>
<evidence type="ECO:0000256" key="1">
    <source>
        <dbReference type="SAM" id="MobiDB-lite"/>
    </source>
</evidence>
<feature type="compositionally biased region" description="Polar residues" evidence="1">
    <location>
        <begin position="189"/>
        <end position="202"/>
    </location>
</feature>
<sequence length="202" mass="22274">MVVIGNSFNNRRALPGDDYRWSSGSGCNYWWAVNNPTPARNCASPTSTVTAASCLSPTCPTRTWPYLEALYRGRGRMECAIRDLKDTGLANLPSHDFAINNAWLMLVLIAADLLAWTKTLCLDGALAIAEPKRLRYTPLRTAAVLVRSARRTTLRLGASWPWATDLLTAFTRLHGWSASPRLNKPTPPTGLSQIRNTSSLDN</sequence>
<accession>A0AAD1GYS1</accession>
<proteinExistence type="predicted"/>
<name>A0AAD1GYS1_MYCXE</name>
<gene>
    <name evidence="3" type="ORF">MYXE_10640</name>
</gene>
<dbReference type="Pfam" id="PF13701">
    <property type="entry name" value="DDE_Tnp_1_4"/>
    <property type="match status" value="1"/>
</dbReference>
<dbReference type="Proteomes" id="UP000464624">
    <property type="component" value="Chromosome"/>
</dbReference>
<dbReference type="KEGG" id="mxe:MYXE_10640"/>
<dbReference type="AlphaFoldDB" id="A0AAD1GYS1"/>
<evidence type="ECO:0000259" key="2">
    <source>
        <dbReference type="Pfam" id="PF13701"/>
    </source>
</evidence>
<dbReference type="InterPro" id="IPR025668">
    <property type="entry name" value="Tnp_DDE_dom"/>
</dbReference>
<dbReference type="EMBL" id="AP022314">
    <property type="protein sequence ID" value="BBU21275.1"/>
    <property type="molecule type" value="Genomic_DNA"/>
</dbReference>
<protein>
    <recommendedName>
        <fullName evidence="2">Transposase DDE domain-containing protein</fullName>
    </recommendedName>
</protein>
<evidence type="ECO:0000313" key="3">
    <source>
        <dbReference type="EMBL" id="BBU21275.1"/>
    </source>
</evidence>
<organism evidence="3 4">
    <name type="scientific">Mycobacterium xenopi</name>
    <dbReference type="NCBI Taxonomy" id="1789"/>
    <lineage>
        <taxon>Bacteria</taxon>
        <taxon>Bacillati</taxon>
        <taxon>Actinomycetota</taxon>
        <taxon>Actinomycetes</taxon>
        <taxon>Mycobacteriales</taxon>
        <taxon>Mycobacteriaceae</taxon>
        <taxon>Mycobacterium</taxon>
    </lineage>
</organism>
<evidence type="ECO:0000313" key="4">
    <source>
        <dbReference type="Proteomes" id="UP000464624"/>
    </source>
</evidence>